<keyword evidence="1" id="KW-1133">Transmembrane helix</keyword>
<accession>A0ABY5D3S9</accession>
<keyword evidence="3" id="KW-1185">Reference proteome</keyword>
<evidence type="ECO:0000313" key="2">
    <source>
        <dbReference type="EMBL" id="USY17862.1"/>
    </source>
</evidence>
<dbReference type="Proteomes" id="UP001055940">
    <property type="component" value="Chromosome"/>
</dbReference>
<keyword evidence="1" id="KW-0472">Membrane</keyword>
<evidence type="ECO:0000256" key="1">
    <source>
        <dbReference type="SAM" id="Phobius"/>
    </source>
</evidence>
<keyword evidence="1" id="KW-0812">Transmembrane</keyword>
<gene>
    <name evidence="2" type="ORF">NE857_21345</name>
</gene>
<feature type="transmembrane region" description="Helical" evidence="1">
    <location>
        <begin position="17"/>
        <end position="35"/>
    </location>
</feature>
<reference evidence="2" key="1">
    <citation type="submission" date="2022-06" db="EMBL/GenBank/DDBJ databases">
        <authorList>
            <person name="Ping M."/>
        </authorList>
    </citation>
    <scope>NUCLEOTIDE SEQUENCE</scope>
    <source>
        <strain evidence="2">JCM11759T</strain>
    </source>
</reference>
<organism evidence="2 3">
    <name type="scientific">Nocardiopsis exhalans</name>
    <dbReference type="NCBI Taxonomy" id="163604"/>
    <lineage>
        <taxon>Bacteria</taxon>
        <taxon>Bacillati</taxon>
        <taxon>Actinomycetota</taxon>
        <taxon>Actinomycetes</taxon>
        <taxon>Streptosporangiales</taxon>
        <taxon>Nocardiopsidaceae</taxon>
        <taxon>Nocardiopsis</taxon>
    </lineage>
</organism>
<sequence>MSVRPTTDRPGFLRRNLWVLITATVLVAACVGAGLQQMERSRGLDAQSREIAGLERRLATARAAEDEAAEINTYEALGVTKSRLVTDRAVIDDVLATAFTWHDGQSYEAARANLVDSFGLDEKDPFLTEFMPPATRTVVDGTSQYYIDAVGLVFSLGKNVNVDPMRVTGRDYEYAVVADIDVSSSHVRPGSDGTTPTETRRMLLRITVDDEGEVTALTSAPPSERTQSSR</sequence>
<dbReference type="PROSITE" id="PS51257">
    <property type="entry name" value="PROKAR_LIPOPROTEIN"/>
    <property type="match status" value="1"/>
</dbReference>
<protein>
    <submittedName>
        <fullName evidence="2">Uncharacterized protein</fullName>
    </submittedName>
</protein>
<proteinExistence type="predicted"/>
<evidence type="ECO:0000313" key="3">
    <source>
        <dbReference type="Proteomes" id="UP001055940"/>
    </source>
</evidence>
<dbReference type="RefSeq" id="WP_254417352.1">
    <property type="nucleotide sequence ID" value="NZ_BAAAJB010000011.1"/>
</dbReference>
<name>A0ABY5D3S9_9ACTN</name>
<dbReference type="EMBL" id="CP099837">
    <property type="protein sequence ID" value="USY17862.1"/>
    <property type="molecule type" value="Genomic_DNA"/>
</dbReference>